<dbReference type="Proteomes" id="UP001320148">
    <property type="component" value="Chromosome"/>
</dbReference>
<keyword evidence="3" id="KW-0810">Translation regulation</keyword>
<evidence type="ECO:0000256" key="2">
    <source>
        <dbReference type="ARBA" id="ARBA00018329"/>
    </source>
</evidence>
<evidence type="ECO:0000256" key="4">
    <source>
        <dbReference type="ARBA" id="ARBA00023015"/>
    </source>
</evidence>
<proteinExistence type="inferred from homology"/>
<dbReference type="PROSITE" id="PS00045">
    <property type="entry name" value="HISTONE_LIKE"/>
    <property type="match status" value="1"/>
</dbReference>
<organism evidence="9 10">
    <name type="scientific">Desulfoluna limicola</name>
    <dbReference type="NCBI Taxonomy" id="2810562"/>
    <lineage>
        <taxon>Bacteria</taxon>
        <taxon>Pseudomonadati</taxon>
        <taxon>Thermodesulfobacteriota</taxon>
        <taxon>Desulfobacteria</taxon>
        <taxon>Desulfobacterales</taxon>
        <taxon>Desulfolunaceae</taxon>
        <taxon>Desulfoluna</taxon>
    </lineage>
</organism>
<evidence type="ECO:0000313" key="9">
    <source>
        <dbReference type="EMBL" id="BCS97326.1"/>
    </source>
</evidence>
<gene>
    <name evidence="9" type="primary">ihfA-1</name>
    <name evidence="9" type="ORF">DSLASN_29580</name>
</gene>
<dbReference type="Gene3D" id="4.10.520.10">
    <property type="entry name" value="IHF-like DNA-binding proteins"/>
    <property type="match status" value="1"/>
</dbReference>
<evidence type="ECO:0000256" key="1">
    <source>
        <dbReference type="ARBA" id="ARBA00010529"/>
    </source>
</evidence>
<keyword evidence="5" id="KW-0238">DNA-binding</keyword>
<keyword evidence="7" id="KW-0233">DNA recombination</keyword>
<name>A0ABN6F6Z0_9BACT</name>
<dbReference type="PRINTS" id="PR01727">
    <property type="entry name" value="DNABINDINGHU"/>
</dbReference>
<dbReference type="Pfam" id="PF00216">
    <property type="entry name" value="Bac_DNA_binding"/>
    <property type="match status" value="1"/>
</dbReference>
<dbReference type="EMBL" id="AP024488">
    <property type="protein sequence ID" value="BCS97326.1"/>
    <property type="molecule type" value="Genomic_DNA"/>
</dbReference>
<evidence type="ECO:0000256" key="6">
    <source>
        <dbReference type="ARBA" id="ARBA00023163"/>
    </source>
</evidence>
<dbReference type="InterPro" id="IPR005684">
    <property type="entry name" value="IHF_alpha"/>
</dbReference>
<dbReference type="InterPro" id="IPR020816">
    <property type="entry name" value="Histone-like_DNA-bd_CS"/>
</dbReference>
<keyword evidence="4" id="KW-0805">Transcription regulation</keyword>
<comment type="similarity">
    <text evidence="1 8">Belongs to the bacterial histone-like protein family.</text>
</comment>
<evidence type="ECO:0000313" key="10">
    <source>
        <dbReference type="Proteomes" id="UP001320148"/>
    </source>
</evidence>
<keyword evidence="6" id="KW-0804">Transcription</keyword>
<protein>
    <recommendedName>
        <fullName evidence="2">Integration host factor subunit alpha</fullName>
    </recommendedName>
</protein>
<evidence type="ECO:0000256" key="5">
    <source>
        <dbReference type="ARBA" id="ARBA00023125"/>
    </source>
</evidence>
<dbReference type="SMART" id="SM00411">
    <property type="entry name" value="BHL"/>
    <property type="match status" value="1"/>
</dbReference>
<dbReference type="SUPFAM" id="SSF47729">
    <property type="entry name" value="IHF-like DNA-binding proteins"/>
    <property type="match status" value="1"/>
</dbReference>
<dbReference type="CDD" id="cd13835">
    <property type="entry name" value="IHF_A"/>
    <property type="match status" value="1"/>
</dbReference>
<evidence type="ECO:0000256" key="3">
    <source>
        <dbReference type="ARBA" id="ARBA00022845"/>
    </source>
</evidence>
<dbReference type="InterPro" id="IPR000119">
    <property type="entry name" value="Hist_DNA-bd"/>
</dbReference>
<evidence type="ECO:0000256" key="7">
    <source>
        <dbReference type="ARBA" id="ARBA00023172"/>
    </source>
</evidence>
<evidence type="ECO:0000256" key="8">
    <source>
        <dbReference type="RuleBase" id="RU003939"/>
    </source>
</evidence>
<reference evidence="9 10" key="1">
    <citation type="submission" date="2021-02" db="EMBL/GenBank/DDBJ databases">
        <title>Complete genome of Desulfoluna sp. strain ASN36.</title>
        <authorList>
            <person name="Takahashi A."/>
            <person name="Kojima H."/>
            <person name="Fukui M."/>
        </authorList>
    </citation>
    <scope>NUCLEOTIDE SEQUENCE [LARGE SCALE GENOMIC DNA]</scope>
    <source>
        <strain evidence="9 10">ASN36</strain>
    </source>
</reference>
<keyword evidence="10" id="KW-1185">Reference proteome</keyword>
<dbReference type="RefSeq" id="WP_236888757.1">
    <property type="nucleotide sequence ID" value="NZ_AP024488.1"/>
</dbReference>
<dbReference type="PANTHER" id="PTHR33175">
    <property type="entry name" value="DNA-BINDING PROTEIN HU"/>
    <property type="match status" value="1"/>
</dbReference>
<dbReference type="PANTHER" id="PTHR33175:SF2">
    <property type="entry name" value="INTEGRATION HOST FACTOR SUBUNIT ALPHA"/>
    <property type="match status" value="1"/>
</dbReference>
<sequence length="95" mass="10595">MALTKTNIVDQVQERIGYSRKRSSDLVETLIEIIKDTIGTGEDVLVSGFGKFCVKEKGSRKGRNPATGDDMMLEQRKVVTFKCSSVLRDKINDKA</sequence>
<accession>A0ABN6F6Z0</accession>
<dbReference type="InterPro" id="IPR010992">
    <property type="entry name" value="IHF-like_DNA-bd_dom_sf"/>
</dbReference>